<dbReference type="GeneID" id="4389455"/>
<feature type="transmembrane region" description="Helical" evidence="6">
    <location>
        <begin position="804"/>
        <end position="827"/>
    </location>
</feature>
<evidence type="ECO:0000259" key="8">
    <source>
        <dbReference type="Pfam" id="PF04547"/>
    </source>
</evidence>
<dbReference type="eggNOG" id="KOG2513">
    <property type="taxonomic scope" value="Eukaryota"/>
</dbReference>
<feature type="transmembrane region" description="Helical" evidence="6">
    <location>
        <begin position="666"/>
        <end position="688"/>
    </location>
</feature>
<dbReference type="AlphaFoldDB" id="Q2H844"/>
<dbReference type="InParanoid" id="Q2H844"/>
<dbReference type="HOGENOM" id="CLU_285125_0_0_1"/>
<dbReference type="OrthoDB" id="4569029at2759"/>
<feature type="compositionally biased region" description="Pro residues" evidence="5">
    <location>
        <begin position="1039"/>
        <end position="1062"/>
    </location>
</feature>
<name>Q2H844_CHAGB</name>
<evidence type="ECO:0000256" key="3">
    <source>
        <dbReference type="ARBA" id="ARBA00022989"/>
    </source>
</evidence>
<keyword evidence="2 6" id="KW-0812">Transmembrane</keyword>
<keyword evidence="11" id="KW-1185">Reference proteome</keyword>
<sequence>MASESIEPAFQRAIASGEIKGGVICATNASGEFTYNATLGERTLLSGEKRPHQLDDMLYLASATKLLATIAALQCVEDGLLSLTGDLSPHAPEFSRLPVLTDDDEGAEPVPAQRPITLAMLLTHTSGLSYDFLVPRLAQWRRKNEAPLAEGARRPVEEAFAYPLAFQPGTGWMYGPGLDWAGRVVERVTGVTLGDYVRRRIAAPLGIAPDDAQFYPVRGDGVRARLVDLNPEDPEGVGRAVLGGGGDMNRRSQGDFGGHGMFMTGEGYVKVLRSLLANDGKLLRPETVKMMFENHIGPDAAEGHRAVVHGPAGVYFRVGVDGDKKLGHGFGGLLTLEDQEGWYGEKTMSWGGGMSFAWFIDRKNDLCGLGAIQPSLPLAGATVEGLKQTFRHDIYRKKVTALVHDFELAGPPTNLRARHDHTLLAFVKAPRKVLGSYVYNSRLKDWLYGIVQTHPGGAKDAVVDGAFEAEDVLSMYHLVNWPKSNGGAGITPGWGQWENVDSIFPLHDEATNLSLLKHLSSRFFLTGFDLDQIRNLFGTKYWKIQQIDLSIRWDVKGVGTVKVNRPQFRWERVIVDSTGRKRHYVSKRKQVLRQLLQIPVMAAATLVLSIIILGVFALETLVSEGYNGPYKNVIINSYLENIATLITDFENHRTADNYDMSRTQKFFFLQIITNYLPIFITAFLYVPFGDQLIPLLESLARKFGGSYVSKHLGHTHHIDGDRLRTEIIALTVSGQLSSFFEENLLPILKRKFFEWYRNFRTTKAESSDFSSIANDDPNEMELLDSARRQAALEPYNVQDDIAEIALQFGTLALFSPVWPLISIGFFLNNIIELRTDFFKLTQGHQRPAPIRTDGIGPWIASLDFLAWAGSISTGAIVHLYSPNTIAGGAWWALPITVFISEHIFLMLRAMVRFLLDRIGSEQIRKQRNAQYLSRVKHLEEIEANRRANLMVTPAERERGRSIRATSSDAFFAKQVEEGVPRPAPFLRIYNALSLGNTTTSPTQYLNIPSPNGLTANRSPNNPPSRPNPGLNLLLHAQPLPSPAPSTSPPQPPPPPPLSPFPRRPGGFAWTYGLSAGCEVREIWAERA</sequence>
<gene>
    <name evidence="10" type="ORF">CHGG_03610</name>
</gene>
<feature type="domain" description="Anoctamin alpha-beta plait" evidence="9">
    <location>
        <begin position="396"/>
        <end position="500"/>
    </location>
</feature>
<comment type="subcellular location">
    <subcellularLocation>
        <location evidence="1">Membrane</location>
        <topology evidence="1">Multi-pass membrane protein</topology>
    </subcellularLocation>
</comment>
<dbReference type="Pfam" id="PF00144">
    <property type="entry name" value="Beta-lactamase"/>
    <property type="match status" value="1"/>
</dbReference>
<protein>
    <submittedName>
        <fullName evidence="10">Uncharacterized protein</fullName>
    </submittedName>
</protein>
<keyword evidence="3 6" id="KW-1133">Transmembrane helix</keyword>
<feature type="transmembrane region" description="Helical" evidence="6">
    <location>
        <begin position="889"/>
        <end position="915"/>
    </location>
</feature>
<feature type="transmembrane region" description="Helical" evidence="6">
    <location>
        <begin position="855"/>
        <end position="877"/>
    </location>
</feature>
<feature type="compositionally biased region" description="Low complexity" evidence="5">
    <location>
        <begin position="1027"/>
        <end position="1038"/>
    </location>
</feature>
<dbReference type="InterPro" id="IPR012338">
    <property type="entry name" value="Beta-lactam/transpept-like"/>
</dbReference>
<evidence type="ECO:0000313" key="11">
    <source>
        <dbReference type="Proteomes" id="UP000001056"/>
    </source>
</evidence>
<keyword evidence="4 6" id="KW-0472">Membrane</keyword>
<dbReference type="VEuPathDB" id="FungiDB:CHGG_03610"/>
<dbReference type="InterPro" id="IPR049456">
    <property type="entry name" value="Anoctamin_N_fung"/>
</dbReference>
<accession>Q2H844</accession>
<dbReference type="Proteomes" id="UP000001056">
    <property type="component" value="Unassembled WGS sequence"/>
</dbReference>
<dbReference type="Pfam" id="PF20877">
    <property type="entry name" value="Anoctamin_N"/>
    <property type="match status" value="1"/>
</dbReference>
<dbReference type="GO" id="GO:0016020">
    <property type="term" value="C:membrane"/>
    <property type="evidence" value="ECO:0007669"/>
    <property type="project" value="UniProtKB-SubCell"/>
</dbReference>
<dbReference type="GO" id="GO:0005254">
    <property type="term" value="F:chloride channel activity"/>
    <property type="evidence" value="ECO:0007669"/>
    <property type="project" value="TreeGrafter"/>
</dbReference>
<evidence type="ECO:0000256" key="1">
    <source>
        <dbReference type="ARBA" id="ARBA00004141"/>
    </source>
</evidence>
<feature type="transmembrane region" description="Helical" evidence="6">
    <location>
        <begin position="596"/>
        <end position="618"/>
    </location>
</feature>
<dbReference type="GO" id="GO:0032541">
    <property type="term" value="C:cortical endoplasmic reticulum"/>
    <property type="evidence" value="ECO:0007669"/>
    <property type="project" value="TreeGrafter"/>
</dbReference>
<dbReference type="EMBL" id="CH408030">
    <property type="protein sequence ID" value="EAQ91675.1"/>
    <property type="molecule type" value="Genomic_DNA"/>
</dbReference>
<dbReference type="InterPro" id="IPR049452">
    <property type="entry name" value="Anoctamin_TM"/>
</dbReference>
<dbReference type="PANTHER" id="PTHR12308">
    <property type="entry name" value="ANOCTAMIN"/>
    <property type="match status" value="1"/>
</dbReference>
<feature type="domain" description="Beta-lactamase-related" evidence="7">
    <location>
        <begin position="12"/>
        <end position="367"/>
    </location>
</feature>
<dbReference type="SUPFAM" id="SSF56601">
    <property type="entry name" value="beta-lactamase/transpeptidase-like"/>
    <property type="match status" value="1"/>
</dbReference>
<feature type="region of interest" description="Disordered" evidence="5">
    <location>
        <begin position="1008"/>
        <end position="1064"/>
    </location>
</feature>
<dbReference type="Gene3D" id="3.40.710.10">
    <property type="entry name" value="DD-peptidase/beta-lactamase superfamily"/>
    <property type="match status" value="1"/>
</dbReference>
<evidence type="ECO:0000256" key="5">
    <source>
        <dbReference type="SAM" id="MobiDB-lite"/>
    </source>
</evidence>
<dbReference type="Pfam" id="PF04547">
    <property type="entry name" value="Anoctamin"/>
    <property type="match status" value="1"/>
</dbReference>
<feature type="domain" description="Anoctamin transmembrane" evidence="8">
    <location>
        <begin position="539"/>
        <end position="928"/>
    </location>
</feature>
<organism evidence="10 11">
    <name type="scientific">Chaetomium globosum (strain ATCC 6205 / CBS 148.51 / DSM 1962 / NBRC 6347 / NRRL 1970)</name>
    <name type="common">Soil fungus</name>
    <dbReference type="NCBI Taxonomy" id="306901"/>
    <lineage>
        <taxon>Eukaryota</taxon>
        <taxon>Fungi</taxon>
        <taxon>Dikarya</taxon>
        <taxon>Ascomycota</taxon>
        <taxon>Pezizomycotina</taxon>
        <taxon>Sordariomycetes</taxon>
        <taxon>Sordariomycetidae</taxon>
        <taxon>Sordariales</taxon>
        <taxon>Chaetomiaceae</taxon>
        <taxon>Chaetomium</taxon>
    </lineage>
</organism>
<reference evidence="11" key="1">
    <citation type="journal article" date="2015" name="Genome Announc.">
        <title>Draft genome sequence of the cellulolytic fungus Chaetomium globosum.</title>
        <authorList>
            <person name="Cuomo C.A."/>
            <person name="Untereiner W.A."/>
            <person name="Ma L.-J."/>
            <person name="Grabherr M."/>
            <person name="Birren B.W."/>
        </authorList>
    </citation>
    <scope>NUCLEOTIDE SEQUENCE [LARGE SCALE GENOMIC DNA]</scope>
    <source>
        <strain evidence="11">ATCC 6205 / CBS 148.51 / DSM 1962 / NBRC 6347 / NRRL 1970</strain>
    </source>
</reference>
<evidence type="ECO:0000256" key="6">
    <source>
        <dbReference type="SAM" id="Phobius"/>
    </source>
</evidence>
<evidence type="ECO:0000256" key="4">
    <source>
        <dbReference type="ARBA" id="ARBA00023136"/>
    </source>
</evidence>
<evidence type="ECO:0000259" key="7">
    <source>
        <dbReference type="Pfam" id="PF00144"/>
    </source>
</evidence>
<dbReference type="InterPro" id="IPR001466">
    <property type="entry name" value="Beta-lactam-related"/>
</dbReference>
<evidence type="ECO:0000256" key="2">
    <source>
        <dbReference type="ARBA" id="ARBA00022692"/>
    </source>
</evidence>
<proteinExistence type="predicted"/>
<dbReference type="PANTHER" id="PTHR12308:SF77">
    <property type="entry name" value="MEMBRANE STRESS RESPONSE PROTEIN (IST2), PUTATIVE (AFU_ORTHOLOGUE AFUA_4G03330)-RELATED"/>
    <property type="match status" value="1"/>
</dbReference>
<dbReference type="InterPro" id="IPR007632">
    <property type="entry name" value="Anoctamin"/>
</dbReference>
<evidence type="ECO:0000259" key="9">
    <source>
        <dbReference type="Pfam" id="PF20877"/>
    </source>
</evidence>
<evidence type="ECO:0000313" key="10">
    <source>
        <dbReference type="EMBL" id="EAQ91675.1"/>
    </source>
</evidence>
<dbReference type="RefSeq" id="XP_001230126.1">
    <property type="nucleotide sequence ID" value="XM_001230125.1"/>
</dbReference>